<proteinExistence type="predicted"/>
<accession>A0A6A6WS44</accession>
<keyword evidence="4 5" id="KW-0472">Membrane</keyword>
<feature type="transmembrane region" description="Helical" evidence="5">
    <location>
        <begin position="208"/>
        <end position="228"/>
    </location>
</feature>
<dbReference type="InterPro" id="IPR045863">
    <property type="entry name" value="CorA_TM1_TM2"/>
</dbReference>
<evidence type="ECO:0000313" key="7">
    <source>
        <dbReference type="Proteomes" id="UP000799757"/>
    </source>
</evidence>
<comment type="subcellular location">
    <subcellularLocation>
        <location evidence="1">Membrane</location>
        <topology evidence="1">Multi-pass membrane protein</topology>
    </subcellularLocation>
</comment>
<organism evidence="6 7">
    <name type="scientific">Melanomma pulvis-pyrius CBS 109.77</name>
    <dbReference type="NCBI Taxonomy" id="1314802"/>
    <lineage>
        <taxon>Eukaryota</taxon>
        <taxon>Fungi</taxon>
        <taxon>Dikarya</taxon>
        <taxon>Ascomycota</taxon>
        <taxon>Pezizomycotina</taxon>
        <taxon>Dothideomycetes</taxon>
        <taxon>Pleosporomycetidae</taxon>
        <taxon>Pleosporales</taxon>
        <taxon>Melanommataceae</taxon>
        <taxon>Melanomma</taxon>
    </lineage>
</organism>
<evidence type="ECO:0008006" key="8">
    <source>
        <dbReference type="Google" id="ProtNLM"/>
    </source>
</evidence>
<reference evidence="6" key="1">
    <citation type="journal article" date="2020" name="Stud. Mycol.">
        <title>101 Dothideomycetes genomes: a test case for predicting lifestyles and emergence of pathogens.</title>
        <authorList>
            <person name="Haridas S."/>
            <person name="Albert R."/>
            <person name="Binder M."/>
            <person name="Bloem J."/>
            <person name="Labutti K."/>
            <person name="Salamov A."/>
            <person name="Andreopoulos B."/>
            <person name="Baker S."/>
            <person name="Barry K."/>
            <person name="Bills G."/>
            <person name="Bluhm B."/>
            <person name="Cannon C."/>
            <person name="Castanera R."/>
            <person name="Culley D."/>
            <person name="Daum C."/>
            <person name="Ezra D."/>
            <person name="Gonzalez J."/>
            <person name="Henrissat B."/>
            <person name="Kuo A."/>
            <person name="Liang C."/>
            <person name="Lipzen A."/>
            <person name="Lutzoni F."/>
            <person name="Magnuson J."/>
            <person name="Mondo S."/>
            <person name="Nolan M."/>
            <person name="Ohm R."/>
            <person name="Pangilinan J."/>
            <person name="Park H.-J."/>
            <person name="Ramirez L."/>
            <person name="Alfaro M."/>
            <person name="Sun H."/>
            <person name="Tritt A."/>
            <person name="Yoshinaga Y."/>
            <person name="Zwiers L.-H."/>
            <person name="Turgeon B."/>
            <person name="Goodwin S."/>
            <person name="Spatafora J."/>
            <person name="Crous P."/>
            <person name="Grigoriev I."/>
        </authorList>
    </citation>
    <scope>NUCLEOTIDE SEQUENCE</scope>
    <source>
        <strain evidence="6">CBS 109.77</strain>
    </source>
</reference>
<dbReference type="EMBL" id="MU002386">
    <property type="protein sequence ID" value="KAF2786926.1"/>
    <property type="molecule type" value="Genomic_DNA"/>
</dbReference>
<evidence type="ECO:0000256" key="4">
    <source>
        <dbReference type="ARBA" id="ARBA00023136"/>
    </source>
</evidence>
<sequence length="298" mass="34816">VVEMWYTFKIKQVINSSAKVEYYWTQISVFARWNVQNSMGLILCLDCPAPALEDLKRNLVLRKISSSTCHVRFLETVRDLYNYSVWSLRDYVRGLERDRDREQGFTPNFVHLHDMARHLIHSNETLQVAIETIQSIRARCTHMKESNFDDQTYALQKELKAIKCRSESLRERLQNEINLAFNLVAQRESRIMVGLGNDSRKDSNTMSFIAVVGLVYLPGTFISGLFGTNFFNVTGEPGQEKWLISNNFWLYWALTIPITFVTIFSWVLAFHGKDLRERTMARIRRSRIFGKESVVFSF</sequence>
<gene>
    <name evidence="6" type="ORF">K505DRAFT_258836</name>
</gene>
<dbReference type="Proteomes" id="UP000799757">
    <property type="component" value="Unassembled WGS sequence"/>
</dbReference>
<evidence type="ECO:0000256" key="2">
    <source>
        <dbReference type="ARBA" id="ARBA00022692"/>
    </source>
</evidence>
<dbReference type="InterPro" id="IPR002523">
    <property type="entry name" value="MgTranspt_CorA/ZnTranspt_ZntB"/>
</dbReference>
<dbReference type="Gene3D" id="1.20.58.340">
    <property type="entry name" value="Magnesium transport protein CorA, transmembrane region"/>
    <property type="match status" value="1"/>
</dbReference>
<dbReference type="SUPFAM" id="SSF144083">
    <property type="entry name" value="Magnesium transport protein CorA, transmembrane region"/>
    <property type="match status" value="1"/>
</dbReference>
<feature type="non-terminal residue" evidence="6">
    <location>
        <position position="1"/>
    </location>
</feature>
<feature type="transmembrane region" description="Helical" evidence="5">
    <location>
        <begin position="248"/>
        <end position="270"/>
    </location>
</feature>
<dbReference type="GO" id="GO:0046873">
    <property type="term" value="F:metal ion transmembrane transporter activity"/>
    <property type="evidence" value="ECO:0007669"/>
    <property type="project" value="InterPro"/>
</dbReference>
<evidence type="ECO:0000313" key="6">
    <source>
        <dbReference type="EMBL" id="KAF2786926.1"/>
    </source>
</evidence>
<evidence type="ECO:0000256" key="5">
    <source>
        <dbReference type="SAM" id="Phobius"/>
    </source>
</evidence>
<keyword evidence="3 5" id="KW-1133">Transmembrane helix</keyword>
<evidence type="ECO:0000256" key="3">
    <source>
        <dbReference type="ARBA" id="ARBA00022989"/>
    </source>
</evidence>
<name>A0A6A6WS44_9PLEO</name>
<dbReference type="Pfam" id="PF01544">
    <property type="entry name" value="CorA"/>
    <property type="match status" value="1"/>
</dbReference>
<protein>
    <recommendedName>
        <fullName evidence="8">Mg2+ transporter protein</fullName>
    </recommendedName>
</protein>
<keyword evidence="7" id="KW-1185">Reference proteome</keyword>
<dbReference type="OrthoDB" id="1577640at2759"/>
<dbReference type="GO" id="GO:0016020">
    <property type="term" value="C:membrane"/>
    <property type="evidence" value="ECO:0007669"/>
    <property type="project" value="UniProtKB-SubCell"/>
</dbReference>
<keyword evidence="2 5" id="KW-0812">Transmembrane</keyword>
<dbReference type="AlphaFoldDB" id="A0A6A6WS44"/>
<evidence type="ECO:0000256" key="1">
    <source>
        <dbReference type="ARBA" id="ARBA00004141"/>
    </source>
</evidence>